<dbReference type="SUPFAM" id="SSF53756">
    <property type="entry name" value="UDP-Glycosyltransferase/glycogen phosphorylase"/>
    <property type="match status" value="1"/>
</dbReference>
<gene>
    <name evidence="2" type="ORF">LZC94_37640</name>
</gene>
<dbReference type="RefSeq" id="WP_394823167.1">
    <property type="nucleotide sequence ID" value="NZ_CP089984.1"/>
</dbReference>
<dbReference type="PANTHER" id="PTHR48050:SF13">
    <property type="entry name" value="STEROL 3-BETA-GLUCOSYLTRANSFERASE UGT80A2"/>
    <property type="match status" value="1"/>
</dbReference>
<dbReference type="PANTHER" id="PTHR48050">
    <property type="entry name" value="STEROL 3-BETA-GLUCOSYLTRANSFERASE"/>
    <property type="match status" value="1"/>
</dbReference>
<dbReference type="Gene3D" id="3.40.50.2000">
    <property type="entry name" value="Glycogen Phosphorylase B"/>
    <property type="match status" value="2"/>
</dbReference>
<dbReference type="InterPro" id="IPR010610">
    <property type="entry name" value="EryCIII-like_C"/>
</dbReference>
<keyword evidence="3" id="KW-1185">Reference proteome</keyword>
<evidence type="ECO:0000259" key="1">
    <source>
        <dbReference type="Pfam" id="PF06722"/>
    </source>
</evidence>
<evidence type="ECO:0000313" key="3">
    <source>
        <dbReference type="Proteomes" id="UP001370348"/>
    </source>
</evidence>
<organism evidence="2 3">
    <name type="scientific">Pendulispora albinea</name>
    <dbReference type="NCBI Taxonomy" id="2741071"/>
    <lineage>
        <taxon>Bacteria</taxon>
        <taxon>Pseudomonadati</taxon>
        <taxon>Myxococcota</taxon>
        <taxon>Myxococcia</taxon>
        <taxon>Myxococcales</taxon>
        <taxon>Sorangiineae</taxon>
        <taxon>Pendulisporaceae</taxon>
        <taxon>Pendulispora</taxon>
    </lineage>
</organism>
<protein>
    <submittedName>
        <fullName evidence="2">Glycosyltransferase</fullName>
    </submittedName>
</protein>
<dbReference type="Proteomes" id="UP001370348">
    <property type="component" value="Chromosome"/>
</dbReference>
<dbReference type="CDD" id="cd03784">
    <property type="entry name" value="GT1_Gtf-like"/>
    <property type="match status" value="1"/>
</dbReference>
<evidence type="ECO:0000313" key="2">
    <source>
        <dbReference type="EMBL" id="WXB13555.1"/>
    </source>
</evidence>
<dbReference type="InterPro" id="IPR002213">
    <property type="entry name" value="UDP_glucos_trans"/>
</dbReference>
<name>A0ABZ2LT90_9BACT</name>
<proteinExistence type="predicted"/>
<dbReference type="EMBL" id="CP089984">
    <property type="protein sequence ID" value="WXB13555.1"/>
    <property type="molecule type" value="Genomic_DNA"/>
</dbReference>
<feature type="domain" description="Erythromycin biosynthesis protein CIII-like C-terminal" evidence="1">
    <location>
        <begin position="296"/>
        <end position="399"/>
    </location>
</feature>
<dbReference type="Pfam" id="PF06722">
    <property type="entry name" value="EryCIII-like_C"/>
    <property type="match status" value="1"/>
</dbReference>
<dbReference type="InterPro" id="IPR050426">
    <property type="entry name" value="Glycosyltransferase_28"/>
</dbReference>
<sequence>MNYLFALWEGGGNVPPALSLVRKLVARGHAVTVLGDITMAGEARATGARFRAWERAPSRTSRRREQDLVNDYDIKNPARLIALLREKLVMGPAEAYAADVDLALNERPFDAVVSEYLLFGALVAAEARGVPRIALVPNVYVLPVPGVPPFGTGFLPATGPLSRLRDRIVTGISLMLWNRGLPALNRLRQARGLAPLGAFWDQVGCASKVLVLTSAAFDFKGAYPEKVRHVGAELSDPDWVSPWEPPAQTAPLVLVGLSTMFMNQEATLQRIIDALGCLPTNSIFTTGPAIDPERFSHGDRVQLVRSAPHGCVLRHAALCITHGGHGTLLKALSFGVPVLCLPMGRDQHDNGARLVASGAGLRLDARASAARIEAAARRLLSEPAFTVAAQRLAAIMAEEERAGAAIVELENLSRSSSRSFERINHS</sequence>
<accession>A0ABZ2LT90</accession>
<reference evidence="2 3" key="1">
    <citation type="submission" date="2021-12" db="EMBL/GenBank/DDBJ databases">
        <title>Discovery of the Pendulisporaceae a myxobacterial family with distinct sporulation behavior and unique specialized metabolism.</title>
        <authorList>
            <person name="Garcia R."/>
            <person name="Popoff A."/>
            <person name="Bader C.D."/>
            <person name="Loehr J."/>
            <person name="Walesch S."/>
            <person name="Walt C."/>
            <person name="Boldt J."/>
            <person name="Bunk B."/>
            <person name="Haeckl F.J.F.P.J."/>
            <person name="Gunesch A.P."/>
            <person name="Birkelbach J."/>
            <person name="Nuebel U."/>
            <person name="Pietschmann T."/>
            <person name="Bach T."/>
            <person name="Mueller R."/>
        </authorList>
    </citation>
    <scope>NUCLEOTIDE SEQUENCE [LARGE SCALE GENOMIC DNA]</scope>
    <source>
        <strain evidence="2 3">MSr11954</strain>
    </source>
</reference>